<dbReference type="GO" id="GO:0005856">
    <property type="term" value="C:cytoskeleton"/>
    <property type="evidence" value="ECO:0007669"/>
    <property type="project" value="TreeGrafter"/>
</dbReference>
<feature type="region of interest" description="Disordered" evidence="6">
    <location>
        <begin position="667"/>
        <end position="688"/>
    </location>
</feature>
<gene>
    <name evidence="8 9 10 11 12 13" type="primary">KANK4</name>
</gene>
<dbReference type="InterPro" id="IPR021939">
    <property type="entry name" value="KN_motif"/>
</dbReference>
<keyword evidence="7" id="KW-1185">Reference proteome</keyword>
<keyword evidence="3 5" id="KW-0040">ANK repeat</keyword>
<dbReference type="PROSITE" id="PS50088">
    <property type="entry name" value="ANK_REPEAT"/>
    <property type="match status" value="3"/>
</dbReference>
<dbReference type="FunFam" id="1.25.40.20:FF:000017">
    <property type="entry name" value="KN motif and ankyrin repeat domain-containing protein 1"/>
    <property type="match status" value="1"/>
</dbReference>
<evidence type="ECO:0000313" key="13">
    <source>
        <dbReference type="RefSeq" id="XP_033772985.1"/>
    </source>
</evidence>
<sequence length="1044" mass="116489">MEKICNNNQISKSGEKKREQLAYSVETPYGFYLDLDFLKYVDDIEKGNTIKKVHVHRKSKQPKFSTLPRNFGIPNSEPRPHVPPARKGWISTTPLPAQRKEVTDLREILHVIPNSDPAHSLRQGYELKYREESDEQAEQIHPDEKLNSLRSRPQLLRASSMPATLIQHKSSEELNQYSLFSQSPLPFQPSILSQNTFPPVDASLDPQCYTNLESTHLVEKSNMQMQIQEALKRMKELEGQVKTIPELNQKISLLSEEKIQLALQLQNLWSRALESETNAVDMSNGNCGIKAATETLPLCSVSTQTTFIPDNMVSENLELSITENELLTDVGAESRRTSDGVREENIRSESLLYVRSESTEFMTLMHQFTTLERNLRDKTDELEKLKLVVKEQEMYIKDKDISLEELAWAKDLSLQEFLSLKMQLEEASRETKISYEPDGCYCQDVAVNTEEEHEDKKRTLDKCINVSMSTETQSVGCGDYDVNMMDSQVKASKDTITFDKLVDVDFACKQDQSNHITTIDHEKAGNCIKSDMDSCSSDSFASTVLKIDEPVYDCPLRTISDDEQFIAGASVGEPWMHENQDTFFAKEEVEEKEYQRDGQSLPAETPIGQYVKKIQELLQEQWTCLEHGYPELAKAIRQPASKLSSIQNQLVSSLNLLSSICSSEAATDDETSVVRQQPMATSPSTSLKSIMKRKNYSFHAGGNGTKKNLQFVGVNGGYETTSSEDTSYGENSSEGSTDSDVEAKGDASEGEHLQSDSKRLEAEYETTQYAMSKDQEEQEMEHSASGSARHSPERCVIPEAFLNQCQLLSNHLSEMGTITDEELRQSLKAVCQEWFRVSSRKSSSSETVAAYLETLRSVNAQLLETIVNMADRNRNTALHYSISHSNFSIVKLLLDTGVCDVDCENKAGYTAVMLTPLASAQTNQEMEVVLKLLNQGNINTRASQGGQTALMLAVSHGRADMVGVLLSCGADINVQDDEGRSALMMACECGHVEIAKLLLAQPECDAQLTDKGGKSALSLVPSSAHSHIAELLEAHTEHSAAPSL</sequence>
<dbReference type="InterPro" id="IPR002110">
    <property type="entry name" value="Ankyrin_rpt"/>
</dbReference>
<dbReference type="PROSITE" id="PS50297">
    <property type="entry name" value="ANK_REP_REGION"/>
    <property type="match status" value="3"/>
</dbReference>
<dbReference type="RefSeq" id="XP_033772985.1">
    <property type="nucleotide sequence ID" value="XM_033917094.1"/>
</dbReference>
<dbReference type="AlphaFoldDB" id="A0A6P8PBT3"/>
<dbReference type="GO" id="GO:0030837">
    <property type="term" value="P:negative regulation of actin filament polymerization"/>
    <property type="evidence" value="ECO:0007669"/>
    <property type="project" value="InterPro"/>
</dbReference>
<dbReference type="PANTHER" id="PTHR24168:SF24">
    <property type="entry name" value="KN MOTIF AND ANKYRIN REPEAT DOMAIN-CONTAINING PROTEIN 4"/>
    <property type="match status" value="1"/>
</dbReference>
<evidence type="ECO:0000256" key="1">
    <source>
        <dbReference type="ARBA" id="ARBA00022553"/>
    </source>
</evidence>
<name>A0A6P8PBT3_GEOSA</name>
<dbReference type="GeneID" id="117346883"/>
<feature type="compositionally biased region" description="Basic and acidic residues" evidence="6">
    <location>
        <begin position="741"/>
        <end position="762"/>
    </location>
</feature>
<dbReference type="Pfam" id="PF12075">
    <property type="entry name" value="KN_motif"/>
    <property type="match status" value="1"/>
</dbReference>
<dbReference type="OrthoDB" id="5406014at2759"/>
<feature type="region of interest" description="Disordered" evidence="6">
    <location>
        <begin position="715"/>
        <end position="791"/>
    </location>
</feature>
<evidence type="ECO:0000313" key="9">
    <source>
        <dbReference type="RefSeq" id="XP_033772981.1"/>
    </source>
</evidence>
<accession>A0A6P8PBT3</accession>
<feature type="region of interest" description="Disordered" evidence="6">
    <location>
        <begin position="61"/>
        <end position="91"/>
    </location>
</feature>
<keyword evidence="4" id="KW-0175">Coiled coil</keyword>
<dbReference type="RefSeq" id="XP_033772983.1">
    <property type="nucleotide sequence ID" value="XM_033917092.1"/>
</dbReference>
<dbReference type="SMART" id="SM00248">
    <property type="entry name" value="ANK"/>
    <property type="match status" value="3"/>
</dbReference>
<proteinExistence type="predicted"/>
<dbReference type="KEGG" id="gsh:117346883"/>
<dbReference type="InterPro" id="IPR036770">
    <property type="entry name" value="Ankyrin_rpt-contain_sf"/>
</dbReference>
<reference evidence="8 9" key="1">
    <citation type="submission" date="2025-04" db="UniProtKB">
        <authorList>
            <consortium name="RefSeq"/>
        </authorList>
    </citation>
    <scope>IDENTIFICATION</scope>
</reference>
<feature type="repeat" description="ANK" evidence="5">
    <location>
        <begin position="873"/>
        <end position="898"/>
    </location>
</feature>
<evidence type="ECO:0000256" key="6">
    <source>
        <dbReference type="SAM" id="MobiDB-lite"/>
    </source>
</evidence>
<organism evidence="7 9">
    <name type="scientific">Geotrypetes seraphini</name>
    <name type="common">Gaboon caecilian</name>
    <name type="synonym">Caecilia seraphini</name>
    <dbReference type="NCBI Taxonomy" id="260995"/>
    <lineage>
        <taxon>Eukaryota</taxon>
        <taxon>Metazoa</taxon>
        <taxon>Chordata</taxon>
        <taxon>Craniata</taxon>
        <taxon>Vertebrata</taxon>
        <taxon>Euteleostomi</taxon>
        <taxon>Amphibia</taxon>
        <taxon>Gymnophiona</taxon>
        <taxon>Geotrypetes</taxon>
    </lineage>
</organism>
<evidence type="ECO:0000256" key="3">
    <source>
        <dbReference type="ARBA" id="ARBA00023043"/>
    </source>
</evidence>
<evidence type="ECO:0000256" key="2">
    <source>
        <dbReference type="ARBA" id="ARBA00022737"/>
    </source>
</evidence>
<feature type="repeat" description="ANK" evidence="5">
    <location>
        <begin position="945"/>
        <end position="977"/>
    </location>
</feature>
<dbReference type="PANTHER" id="PTHR24168">
    <property type="entry name" value="KN MOTIF AND ANKYRIN REPEAT DOMAIN-CONTAINING"/>
    <property type="match status" value="1"/>
</dbReference>
<dbReference type="RefSeq" id="XP_033772981.1">
    <property type="nucleotide sequence ID" value="XM_033917090.1"/>
</dbReference>
<dbReference type="Pfam" id="PF13857">
    <property type="entry name" value="Ank_5"/>
    <property type="match status" value="1"/>
</dbReference>
<dbReference type="RefSeq" id="XP_033772984.1">
    <property type="nucleotide sequence ID" value="XM_033917093.1"/>
</dbReference>
<evidence type="ECO:0000256" key="5">
    <source>
        <dbReference type="PROSITE-ProRule" id="PRU00023"/>
    </source>
</evidence>
<dbReference type="Gene3D" id="1.25.40.20">
    <property type="entry name" value="Ankyrin repeat-containing domain"/>
    <property type="match status" value="1"/>
</dbReference>
<protein>
    <submittedName>
        <fullName evidence="8 9">KN motif and ankyrin repeat domain-containing protein 4</fullName>
    </submittedName>
</protein>
<dbReference type="Proteomes" id="UP000515159">
    <property type="component" value="Chromosome 12"/>
</dbReference>
<feature type="compositionally biased region" description="Polar residues" evidence="6">
    <location>
        <begin position="718"/>
        <end position="738"/>
    </location>
</feature>
<dbReference type="InterPro" id="IPR047184">
    <property type="entry name" value="KANK1-4"/>
</dbReference>
<evidence type="ECO:0000313" key="7">
    <source>
        <dbReference type="Proteomes" id="UP000515159"/>
    </source>
</evidence>
<dbReference type="CTD" id="163782"/>
<feature type="compositionally biased region" description="Polar residues" evidence="6">
    <location>
        <begin position="673"/>
        <end position="688"/>
    </location>
</feature>
<feature type="repeat" description="ANK" evidence="5">
    <location>
        <begin position="978"/>
        <end position="999"/>
    </location>
</feature>
<evidence type="ECO:0000256" key="4">
    <source>
        <dbReference type="ARBA" id="ARBA00023054"/>
    </source>
</evidence>
<evidence type="ECO:0000313" key="12">
    <source>
        <dbReference type="RefSeq" id="XP_033772984.1"/>
    </source>
</evidence>
<keyword evidence="1" id="KW-0597">Phosphoprotein</keyword>
<dbReference type="RefSeq" id="XP_033772980.1">
    <property type="nucleotide sequence ID" value="XM_033917089.1"/>
</dbReference>
<dbReference type="Pfam" id="PF12796">
    <property type="entry name" value="Ank_2"/>
    <property type="match status" value="1"/>
</dbReference>
<evidence type="ECO:0000313" key="8">
    <source>
        <dbReference type="RefSeq" id="XP_033772980.1"/>
    </source>
</evidence>
<keyword evidence="2" id="KW-0677">Repeat</keyword>
<evidence type="ECO:0000313" key="11">
    <source>
        <dbReference type="RefSeq" id="XP_033772983.1"/>
    </source>
</evidence>
<evidence type="ECO:0000313" key="10">
    <source>
        <dbReference type="RefSeq" id="XP_033772982.1"/>
    </source>
</evidence>
<dbReference type="GO" id="GO:0005737">
    <property type="term" value="C:cytoplasm"/>
    <property type="evidence" value="ECO:0007669"/>
    <property type="project" value="TreeGrafter"/>
</dbReference>
<dbReference type="RefSeq" id="XP_033772982.1">
    <property type="nucleotide sequence ID" value="XM_033917091.1"/>
</dbReference>
<dbReference type="SUPFAM" id="SSF48403">
    <property type="entry name" value="Ankyrin repeat"/>
    <property type="match status" value="1"/>
</dbReference>